<organism evidence="2 3">
    <name type="scientific">Portunus trituberculatus</name>
    <name type="common">Swimming crab</name>
    <name type="synonym">Neptunus trituberculatus</name>
    <dbReference type="NCBI Taxonomy" id="210409"/>
    <lineage>
        <taxon>Eukaryota</taxon>
        <taxon>Metazoa</taxon>
        <taxon>Ecdysozoa</taxon>
        <taxon>Arthropoda</taxon>
        <taxon>Crustacea</taxon>
        <taxon>Multicrustacea</taxon>
        <taxon>Malacostraca</taxon>
        <taxon>Eumalacostraca</taxon>
        <taxon>Eucarida</taxon>
        <taxon>Decapoda</taxon>
        <taxon>Pleocyemata</taxon>
        <taxon>Brachyura</taxon>
        <taxon>Eubrachyura</taxon>
        <taxon>Portunoidea</taxon>
        <taxon>Portunidae</taxon>
        <taxon>Portuninae</taxon>
        <taxon>Portunus</taxon>
    </lineage>
</organism>
<feature type="region of interest" description="Disordered" evidence="1">
    <location>
        <begin position="98"/>
        <end position="123"/>
    </location>
</feature>
<dbReference type="Proteomes" id="UP000324222">
    <property type="component" value="Unassembled WGS sequence"/>
</dbReference>
<protein>
    <submittedName>
        <fullName evidence="2">Uncharacterized protein</fullName>
    </submittedName>
</protein>
<name>A0A5B7JPB3_PORTR</name>
<evidence type="ECO:0000313" key="3">
    <source>
        <dbReference type="Proteomes" id="UP000324222"/>
    </source>
</evidence>
<gene>
    <name evidence="2" type="ORF">E2C01_089340</name>
</gene>
<dbReference type="EMBL" id="VSRR010097564">
    <property type="protein sequence ID" value="MPC94184.1"/>
    <property type="molecule type" value="Genomic_DNA"/>
</dbReference>
<evidence type="ECO:0000256" key="1">
    <source>
        <dbReference type="SAM" id="MobiDB-lite"/>
    </source>
</evidence>
<reference evidence="2 3" key="1">
    <citation type="submission" date="2019-05" db="EMBL/GenBank/DDBJ databases">
        <title>Another draft genome of Portunus trituberculatus and its Hox gene families provides insights of decapod evolution.</title>
        <authorList>
            <person name="Jeong J.-H."/>
            <person name="Song I."/>
            <person name="Kim S."/>
            <person name="Choi T."/>
            <person name="Kim D."/>
            <person name="Ryu S."/>
            <person name="Kim W."/>
        </authorList>
    </citation>
    <scope>NUCLEOTIDE SEQUENCE [LARGE SCALE GENOMIC DNA]</scope>
    <source>
        <tissue evidence="2">Muscle</tissue>
    </source>
</reference>
<proteinExistence type="predicted"/>
<accession>A0A5B7JPB3</accession>
<feature type="region of interest" description="Disordered" evidence="1">
    <location>
        <begin position="232"/>
        <end position="258"/>
    </location>
</feature>
<evidence type="ECO:0000313" key="2">
    <source>
        <dbReference type="EMBL" id="MPC94184.1"/>
    </source>
</evidence>
<dbReference type="AlphaFoldDB" id="A0A5B7JPB3"/>
<comment type="caution">
    <text evidence="2">The sequence shown here is derived from an EMBL/GenBank/DDBJ whole genome shotgun (WGS) entry which is preliminary data.</text>
</comment>
<keyword evidence="3" id="KW-1185">Reference proteome</keyword>
<sequence length="258" mass="27708">MQWAYWVTSKGTGVARRGEAATKVRGGGRDEAGGVTGWHTGAPGRGRDGVLLVPCLVGLAPPGQDSTTSFVQYKGAVAAARSHITRSPHSGLYQLLTCPNPHHHHHRHEVHRESSTPPSPPSASLVALKSIPIAITSDFLHASTPPTPSVPLKSTTITSASYCYQCHTTPPLSTLGLRMPSLYQQCHLLHHHHQCHALINTNAKNTIIITKKAKNIIINTSSTMNTIITTPIPTPSSSTVPKTSTITINGTQNHHHYQ</sequence>
<feature type="compositionally biased region" description="Low complexity" evidence="1">
    <location>
        <begin position="232"/>
        <end position="248"/>
    </location>
</feature>